<reference evidence="3 4" key="1">
    <citation type="submission" date="2023-07" db="EMBL/GenBank/DDBJ databases">
        <title>Sequencing the genomes of 1000 actinobacteria strains.</title>
        <authorList>
            <person name="Klenk H.-P."/>
        </authorList>
    </citation>
    <scope>NUCLEOTIDE SEQUENCE [LARGE SCALE GENOMIC DNA]</scope>
    <source>
        <strain evidence="3 4">DSM 14785</strain>
    </source>
</reference>
<gene>
    <name evidence="3" type="ORF">JO380_002183</name>
</gene>
<dbReference type="Proteomes" id="UP001240250">
    <property type="component" value="Unassembled WGS sequence"/>
</dbReference>
<evidence type="ECO:0000313" key="3">
    <source>
        <dbReference type="EMBL" id="MDQ0425802.1"/>
    </source>
</evidence>
<dbReference type="InterPro" id="IPR008269">
    <property type="entry name" value="Lon_proteolytic"/>
</dbReference>
<organism evidence="3 4">
    <name type="scientific">Cellulomonas iranensis</name>
    <dbReference type="NCBI Taxonomy" id="76862"/>
    <lineage>
        <taxon>Bacteria</taxon>
        <taxon>Bacillati</taxon>
        <taxon>Actinomycetota</taxon>
        <taxon>Actinomycetes</taxon>
        <taxon>Micrococcales</taxon>
        <taxon>Cellulomonadaceae</taxon>
        <taxon>Cellulomonas</taxon>
    </lineage>
</organism>
<evidence type="ECO:0000313" key="4">
    <source>
        <dbReference type="Proteomes" id="UP001240250"/>
    </source>
</evidence>
<dbReference type="InterPro" id="IPR014721">
    <property type="entry name" value="Ribsml_uS5_D2-typ_fold_subgr"/>
</dbReference>
<dbReference type="PRINTS" id="PR00830">
    <property type="entry name" value="ENDOLAPTASE"/>
</dbReference>
<keyword evidence="1" id="KW-0732">Signal</keyword>
<evidence type="ECO:0000256" key="1">
    <source>
        <dbReference type="SAM" id="SignalP"/>
    </source>
</evidence>
<evidence type="ECO:0000259" key="2">
    <source>
        <dbReference type="Pfam" id="PF05362"/>
    </source>
</evidence>
<dbReference type="SUPFAM" id="SSF54211">
    <property type="entry name" value="Ribosomal protein S5 domain 2-like"/>
    <property type="match status" value="1"/>
</dbReference>
<protein>
    <recommendedName>
        <fullName evidence="2">Lon proteolytic domain-containing protein</fullName>
    </recommendedName>
</protein>
<dbReference type="PROSITE" id="PS51257">
    <property type="entry name" value="PROKAR_LIPOPROTEIN"/>
    <property type="match status" value="1"/>
</dbReference>
<dbReference type="EMBL" id="JAUSVM010000001">
    <property type="protein sequence ID" value="MDQ0425802.1"/>
    <property type="molecule type" value="Genomic_DNA"/>
</dbReference>
<dbReference type="Pfam" id="PF05362">
    <property type="entry name" value="Lon_C"/>
    <property type="match status" value="1"/>
</dbReference>
<accession>A0ABU0GKC5</accession>
<feature type="signal peptide" evidence="1">
    <location>
        <begin position="1"/>
        <end position="23"/>
    </location>
</feature>
<proteinExistence type="predicted"/>
<name>A0ABU0GKC5_9CELL</name>
<dbReference type="PANTHER" id="PTHR10046">
    <property type="entry name" value="ATP DEPENDENT LON PROTEASE FAMILY MEMBER"/>
    <property type="match status" value="1"/>
</dbReference>
<keyword evidence="4" id="KW-1185">Reference proteome</keyword>
<dbReference type="RefSeq" id="WP_070319492.1">
    <property type="nucleotide sequence ID" value="NZ_JAUSVM010000001.1"/>
</dbReference>
<dbReference type="InterPro" id="IPR020568">
    <property type="entry name" value="Ribosomal_Su5_D2-typ_SF"/>
</dbReference>
<dbReference type="InterPro" id="IPR027065">
    <property type="entry name" value="Lon_Prtase"/>
</dbReference>
<dbReference type="Gene3D" id="3.30.230.10">
    <property type="match status" value="1"/>
</dbReference>
<feature type="domain" description="Lon proteolytic" evidence="2">
    <location>
        <begin position="124"/>
        <end position="189"/>
    </location>
</feature>
<feature type="chain" id="PRO_5046038562" description="Lon proteolytic domain-containing protein" evidence="1">
    <location>
        <begin position="24"/>
        <end position="648"/>
    </location>
</feature>
<sequence>MGRITRVAGAAAVLALLAAGCTAADEPDTDTTITDAATPEPGPGSLTIRWLAYTGSGEGAVGETELTRRPHADGDFRVELSENEVGGIGPAAQAGAWNAAIVSTLLLGLPLSGEFRFETSGRVDGPSAGALTTAGLIALQRGDTFLDDVTMTGTINPTGTIGPVGGIPEKVQAAADEGFTTVLVPLGQRNSPNQAGEVVDVVRLGDREGVEVIEVGDVYEAYGHLTGEPLEAPRLGGDPRLSNQSYDKVSAQVEATLARYDTAFRRFEALPAEIRTTLASSGLLDAAATASVDARDLAQQGQQAGAFLEAQQAAMLVETLVGAGEWMNPLFTQGLPGLELLFRDALDLGPTSARVTSFLDQLSTYSPRTVADVEGLVQGYAGTFDAYSLMVFAHQMIASIKARSDAGGYASLEQLFTDLSGPLLYARLSEAMLTSTQATFELGRDNPGTPVHEDVDLGAVGDFFRRGADANHTAFREIVVAPLAQQHGLSEEDVLARLSGADMAVAYATVERSLLPVITDYIGEGKPNADYAALAYGVTNYVRNAGLIDKYYNNADLGPGFEITGVRWQAALNRALDLGRQQLGAEVDALRAHDVDPVLGVGSYEAAGVMRNGTDSERFSAVNQYASGFVTARMISYLTGRDLAEAAG</sequence>
<comment type="caution">
    <text evidence="3">The sequence shown here is derived from an EMBL/GenBank/DDBJ whole genome shotgun (WGS) entry which is preliminary data.</text>
</comment>